<sequence>MKKLAVCLLLPLSTFCFAEEPRTNVVNFNTTASREVANDVAYATLFVELSDHDPARLAEQVNRALAAGVKQARESGAMQSVRTAYSTFPVYNKSQQQEGWRSRGELRLSSKDFPVLSRLIGNLQKPQSGTPLQLAEIRYGVSDLARKKAEDALIEEGVQAFRSRASLLQKSMGGKGWKLLNLNISSNAANPMPYAANYSLMKSAPAAPAPVEGGESRVNVTVRGTIQIAE</sequence>
<reference evidence="3" key="1">
    <citation type="submission" date="2016-10" db="EMBL/GenBank/DDBJ databases">
        <authorList>
            <person name="Varghese N."/>
            <person name="Submissions S."/>
        </authorList>
    </citation>
    <scope>NUCLEOTIDE SEQUENCE [LARGE SCALE GENOMIC DNA]</scope>
    <source>
        <strain evidence="3">DSM 6150</strain>
    </source>
</reference>
<name>A0A1I4Y762_9NEIS</name>
<keyword evidence="3" id="KW-1185">Reference proteome</keyword>
<dbReference type="STRING" id="83765.SAMN05660284_01248"/>
<dbReference type="Gene3D" id="3.30.70.2970">
    <property type="entry name" value="Protein of unknown function (DUF541), domain 2"/>
    <property type="match status" value="1"/>
</dbReference>
<protein>
    <submittedName>
        <fullName evidence="2">Predicted secreted protein</fullName>
    </submittedName>
</protein>
<evidence type="ECO:0000313" key="2">
    <source>
        <dbReference type="EMBL" id="SFN33881.1"/>
    </source>
</evidence>
<evidence type="ECO:0000313" key="3">
    <source>
        <dbReference type="Proteomes" id="UP000242869"/>
    </source>
</evidence>
<dbReference type="PANTHER" id="PTHR34387">
    <property type="entry name" value="SLR1258 PROTEIN"/>
    <property type="match status" value="1"/>
</dbReference>
<dbReference type="GO" id="GO:0006974">
    <property type="term" value="P:DNA damage response"/>
    <property type="evidence" value="ECO:0007669"/>
    <property type="project" value="TreeGrafter"/>
</dbReference>
<dbReference type="Gene3D" id="3.30.110.170">
    <property type="entry name" value="Protein of unknown function (DUF541), domain 1"/>
    <property type="match status" value="1"/>
</dbReference>
<dbReference type="EMBL" id="FOVE01000007">
    <property type="protein sequence ID" value="SFN33881.1"/>
    <property type="molecule type" value="Genomic_DNA"/>
</dbReference>
<proteinExistence type="predicted"/>
<keyword evidence="1" id="KW-0732">Signal</keyword>
<dbReference type="InterPro" id="IPR007497">
    <property type="entry name" value="SIMPL/DUF541"/>
</dbReference>
<dbReference type="PANTHER" id="PTHR34387:SF1">
    <property type="entry name" value="PERIPLASMIC IMMUNOGENIC PROTEIN"/>
    <property type="match status" value="1"/>
</dbReference>
<organism evidence="2 3">
    <name type="scientific">Formivibrio citricus</name>
    <dbReference type="NCBI Taxonomy" id="83765"/>
    <lineage>
        <taxon>Bacteria</taxon>
        <taxon>Pseudomonadati</taxon>
        <taxon>Pseudomonadota</taxon>
        <taxon>Betaproteobacteria</taxon>
        <taxon>Neisseriales</taxon>
        <taxon>Chitinibacteraceae</taxon>
        <taxon>Formivibrio</taxon>
    </lineage>
</organism>
<dbReference type="Proteomes" id="UP000242869">
    <property type="component" value="Unassembled WGS sequence"/>
</dbReference>
<dbReference type="AlphaFoldDB" id="A0A1I4Y762"/>
<dbReference type="OrthoDB" id="7062395at2"/>
<feature type="signal peptide" evidence="1">
    <location>
        <begin position="1"/>
        <end position="18"/>
    </location>
</feature>
<dbReference type="Pfam" id="PF04402">
    <property type="entry name" value="SIMPL"/>
    <property type="match status" value="1"/>
</dbReference>
<dbReference type="InterPro" id="IPR052022">
    <property type="entry name" value="26kDa_periplasmic_antigen"/>
</dbReference>
<feature type="chain" id="PRO_5017183310" evidence="1">
    <location>
        <begin position="19"/>
        <end position="230"/>
    </location>
</feature>
<accession>A0A1I4Y762</accession>
<gene>
    <name evidence="2" type="ORF">SAMN05660284_01248</name>
</gene>
<dbReference type="RefSeq" id="WP_091192849.1">
    <property type="nucleotide sequence ID" value="NZ_FOVE01000007.1"/>
</dbReference>
<evidence type="ECO:0000256" key="1">
    <source>
        <dbReference type="SAM" id="SignalP"/>
    </source>
</evidence>